<feature type="transmembrane region" description="Helical" evidence="1">
    <location>
        <begin position="199"/>
        <end position="218"/>
    </location>
</feature>
<organism evidence="2 3">
    <name type="scientific">Lactiplantibacillus nangangensis</name>
    <dbReference type="NCBI Taxonomy" id="2559917"/>
    <lineage>
        <taxon>Bacteria</taxon>
        <taxon>Bacillati</taxon>
        <taxon>Bacillota</taxon>
        <taxon>Bacilli</taxon>
        <taxon>Lactobacillales</taxon>
        <taxon>Lactobacillaceae</taxon>
        <taxon>Lactiplantibacillus</taxon>
    </lineage>
</organism>
<name>A0ABW1SHZ8_9LACO</name>
<feature type="transmembrane region" description="Helical" evidence="1">
    <location>
        <begin position="47"/>
        <end position="68"/>
    </location>
</feature>
<evidence type="ECO:0000256" key="1">
    <source>
        <dbReference type="SAM" id="Phobius"/>
    </source>
</evidence>
<feature type="transmembrane region" description="Helical" evidence="1">
    <location>
        <begin position="230"/>
        <end position="254"/>
    </location>
</feature>
<protein>
    <recommendedName>
        <fullName evidence="4">Integral membrane protein</fullName>
    </recommendedName>
</protein>
<keyword evidence="1" id="KW-0812">Transmembrane</keyword>
<dbReference type="Proteomes" id="UP001596171">
    <property type="component" value="Unassembled WGS sequence"/>
</dbReference>
<keyword evidence="3" id="KW-1185">Reference proteome</keyword>
<evidence type="ECO:0008006" key="4">
    <source>
        <dbReference type="Google" id="ProtNLM"/>
    </source>
</evidence>
<accession>A0ABW1SHZ8</accession>
<keyword evidence="1" id="KW-0472">Membrane</keyword>
<gene>
    <name evidence="2" type="ORF">ACFP1L_02965</name>
</gene>
<evidence type="ECO:0000313" key="2">
    <source>
        <dbReference type="EMBL" id="MFC6200856.1"/>
    </source>
</evidence>
<dbReference type="EMBL" id="JBHSSE010000006">
    <property type="protein sequence ID" value="MFC6200856.1"/>
    <property type="molecule type" value="Genomic_DNA"/>
</dbReference>
<reference evidence="3" key="1">
    <citation type="journal article" date="2019" name="Int. J. Syst. Evol. Microbiol.">
        <title>The Global Catalogue of Microorganisms (GCM) 10K type strain sequencing project: providing services to taxonomists for standard genome sequencing and annotation.</title>
        <authorList>
            <consortium name="The Broad Institute Genomics Platform"/>
            <consortium name="The Broad Institute Genome Sequencing Center for Infectious Disease"/>
            <person name="Wu L."/>
            <person name="Ma J."/>
        </authorList>
    </citation>
    <scope>NUCLEOTIDE SEQUENCE [LARGE SCALE GENOMIC DNA]</scope>
    <source>
        <strain evidence="3">CCM 8930</strain>
    </source>
</reference>
<sequence>MAQFIENLLIVLLSLLGLPALFAWILTLVNRQSKASLVDRYGMNSQVYLGCLGIIIHELSHLIMAVIFHHSIQSVRLLKLPHLNQANGADDDLALGYVNHNWRQASVYQNVGNLFIGVAPIFGCTASLLGLDALLYPGLAQAIFKLADHPFDPDWTGSWTALTTNFGGWWQLLLLLLLTILIVLGGFDLSPADYQNSSLGLTTMLILLTAMTVIFTIFKPYTVVFMKAVMSFGVTVAMILTYSLVVSVILMLVIKLLPQR</sequence>
<proteinExistence type="predicted"/>
<dbReference type="RefSeq" id="WP_137617336.1">
    <property type="nucleotide sequence ID" value="NZ_BJDI01000022.1"/>
</dbReference>
<feature type="transmembrane region" description="Helical" evidence="1">
    <location>
        <begin position="168"/>
        <end position="187"/>
    </location>
</feature>
<feature type="transmembrane region" description="Helical" evidence="1">
    <location>
        <begin position="111"/>
        <end position="131"/>
    </location>
</feature>
<keyword evidence="1" id="KW-1133">Transmembrane helix</keyword>
<comment type="caution">
    <text evidence="2">The sequence shown here is derived from an EMBL/GenBank/DDBJ whole genome shotgun (WGS) entry which is preliminary data.</text>
</comment>
<evidence type="ECO:0000313" key="3">
    <source>
        <dbReference type="Proteomes" id="UP001596171"/>
    </source>
</evidence>